<evidence type="ECO:0000313" key="2">
    <source>
        <dbReference type="Proteomes" id="UP000829398"/>
    </source>
</evidence>
<sequence>MISSSFPQFYSSFNNARRFPIKKYAYRLSVGAAPAKMVPFCQDLNSFEGKYSSKGTFDLPKTDEKREEKLYKKQFLEVASYYRPNPSISSNETFSAKSTVRSSRGWMTETTRLHVMKEVESCQTNTESSRDEKEDAKAQERKRAAISTVINILESKHDRSLTSSKTECLQDSSFYSSITNFRNGAVGGHPTNHPGSVMAVIKQEVTGSEEKSEDFVNDQIPLDKKTNMECLRYEKEVAEYQERKGATVLTAPNLSDFRNSEIECFEDGSSYSPPPKLVSSKRSNQKNPKNDAAEGTGQNKKASENENSEKLEILCSKLASFYSNVMVVDNVSAAKKVVWMLTNKYKHLVHACDTEQETPVDHGEVICFSIYSGPEADFGSGKSCIWVDLLDGGGRDLLNEFAPFFEDPSIKKVWHNYSFDNHVLENYGLKVSGFHADTMHMAQLWDSSRRTEAYQKDMSKDNTDEGFMGKISMKDIFGRRKLKKDGSAGKISTIAPVEELQREERELWISYSAFDSINTLKLCKNLKKNTFRNLKWKLGMLFDREYLSEIEKVARAEQEAAVNRFRKWASKHCPDAK</sequence>
<dbReference type="EMBL" id="CM039170">
    <property type="protein sequence ID" value="KAH9803496.1"/>
    <property type="molecule type" value="Genomic_DNA"/>
</dbReference>
<name>A0ACB8P0I7_CITSI</name>
<gene>
    <name evidence="1" type="ORF">KPL71_001787</name>
</gene>
<accession>A0ACB8P0I7</accession>
<organism evidence="1 2">
    <name type="scientific">Citrus sinensis</name>
    <name type="common">Sweet orange</name>
    <name type="synonym">Citrus aurantium var. sinensis</name>
    <dbReference type="NCBI Taxonomy" id="2711"/>
    <lineage>
        <taxon>Eukaryota</taxon>
        <taxon>Viridiplantae</taxon>
        <taxon>Streptophyta</taxon>
        <taxon>Embryophyta</taxon>
        <taxon>Tracheophyta</taxon>
        <taxon>Spermatophyta</taxon>
        <taxon>Magnoliopsida</taxon>
        <taxon>eudicotyledons</taxon>
        <taxon>Gunneridae</taxon>
        <taxon>Pentapetalae</taxon>
        <taxon>rosids</taxon>
        <taxon>malvids</taxon>
        <taxon>Sapindales</taxon>
        <taxon>Rutaceae</taxon>
        <taxon>Aurantioideae</taxon>
        <taxon>Citrus</taxon>
    </lineage>
</organism>
<keyword evidence="2" id="KW-1185">Reference proteome</keyword>
<evidence type="ECO:0000313" key="1">
    <source>
        <dbReference type="EMBL" id="KAH9803496.1"/>
    </source>
</evidence>
<protein>
    <submittedName>
        <fullName evidence="1">Uncharacterized protein</fullName>
    </submittedName>
</protein>
<comment type="caution">
    <text evidence="1">The sequence shown here is derived from an EMBL/GenBank/DDBJ whole genome shotgun (WGS) entry which is preliminary data.</text>
</comment>
<dbReference type="Proteomes" id="UP000829398">
    <property type="component" value="Chromosome 1"/>
</dbReference>
<proteinExistence type="predicted"/>
<reference evidence="2" key="1">
    <citation type="journal article" date="2023" name="Hortic. Res.">
        <title>A chromosome-level phased genome enabling allele-level studies in sweet orange: a case study on citrus Huanglongbing tolerance.</title>
        <authorList>
            <person name="Wu B."/>
            <person name="Yu Q."/>
            <person name="Deng Z."/>
            <person name="Duan Y."/>
            <person name="Luo F."/>
            <person name="Gmitter F. Jr."/>
        </authorList>
    </citation>
    <scope>NUCLEOTIDE SEQUENCE [LARGE SCALE GENOMIC DNA]</scope>
    <source>
        <strain evidence="2">cv. Valencia</strain>
    </source>
</reference>